<comment type="similarity">
    <text evidence="2 7">Belongs to the phosphohexose mutase family.</text>
</comment>
<dbReference type="InterPro" id="IPR036900">
    <property type="entry name" value="A-D-PHexomutase_C_sf"/>
</dbReference>
<dbReference type="InterPro" id="IPR005843">
    <property type="entry name" value="A-D-PHexomutase_C"/>
</dbReference>
<evidence type="ECO:0000256" key="5">
    <source>
        <dbReference type="ARBA" id="ARBA00022842"/>
    </source>
</evidence>
<comment type="caution">
    <text evidence="12">The sequence shown here is derived from an EMBL/GenBank/DDBJ whole genome shotgun (WGS) entry which is preliminary data.</text>
</comment>
<evidence type="ECO:0000259" key="9">
    <source>
        <dbReference type="Pfam" id="PF02878"/>
    </source>
</evidence>
<evidence type="ECO:0000313" key="13">
    <source>
        <dbReference type="Proteomes" id="UP000295807"/>
    </source>
</evidence>
<organism evidence="12 13">
    <name type="scientific">Anseongella ginsenosidimutans</name>
    <dbReference type="NCBI Taxonomy" id="496056"/>
    <lineage>
        <taxon>Bacteria</taxon>
        <taxon>Pseudomonadati</taxon>
        <taxon>Bacteroidota</taxon>
        <taxon>Sphingobacteriia</taxon>
        <taxon>Sphingobacteriales</taxon>
        <taxon>Sphingobacteriaceae</taxon>
        <taxon>Anseongella</taxon>
    </lineage>
</organism>
<evidence type="ECO:0000259" key="11">
    <source>
        <dbReference type="Pfam" id="PF02880"/>
    </source>
</evidence>
<dbReference type="Gene3D" id="3.40.120.10">
    <property type="entry name" value="Alpha-D-Glucose-1,6-Bisphosphate, subunit A, domain 3"/>
    <property type="match status" value="3"/>
</dbReference>
<dbReference type="InterPro" id="IPR005841">
    <property type="entry name" value="Alpha-D-phosphohexomutase_SF"/>
</dbReference>
<dbReference type="Proteomes" id="UP000295807">
    <property type="component" value="Unassembled WGS sequence"/>
</dbReference>
<dbReference type="InterPro" id="IPR005844">
    <property type="entry name" value="A-D-PHexomutase_a/b/a-I"/>
</dbReference>
<evidence type="ECO:0000256" key="4">
    <source>
        <dbReference type="ARBA" id="ARBA00022723"/>
    </source>
</evidence>
<keyword evidence="3" id="KW-0597">Phosphoprotein</keyword>
<keyword evidence="5 7" id="KW-0460">Magnesium</keyword>
<evidence type="ECO:0000256" key="6">
    <source>
        <dbReference type="ARBA" id="ARBA00023235"/>
    </source>
</evidence>
<dbReference type="InterPro" id="IPR005846">
    <property type="entry name" value="A-D-PHexomutase_a/b/a-III"/>
</dbReference>
<dbReference type="Pfam" id="PF00408">
    <property type="entry name" value="PGM_PMM_IV"/>
    <property type="match status" value="1"/>
</dbReference>
<dbReference type="PANTHER" id="PTHR45745:SF1">
    <property type="entry name" value="PHOSPHOGLUCOMUTASE 2B-RELATED"/>
    <property type="match status" value="1"/>
</dbReference>
<evidence type="ECO:0000256" key="2">
    <source>
        <dbReference type="ARBA" id="ARBA00010231"/>
    </source>
</evidence>
<evidence type="ECO:0000259" key="8">
    <source>
        <dbReference type="Pfam" id="PF00408"/>
    </source>
</evidence>
<dbReference type="InterPro" id="IPR005845">
    <property type="entry name" value="A-D-PHexomutase_a/b/a-II"/>
</dbReference>
<evidence type="ECO:0000256" key="7">
    <source>
        <dbReference type="RuleBase" id="RU004326"/>
    </source>
</evidence>
<dbReference type="AlphaFoldDB" id="A0A4R3KSQ2"/>
<feature type="domain" description="Alpha-D-phosphohexomutase alpha/beta/alpha" evidence="11">
    <location>
        <begin position="263"/>
        <end position="376"/>
    </location>
</feature>
<dbReference type="Gene3D" id="3.30.310.50">
    <property type="entry name" value="Alpha-D-phosphohexomutase, C-terminal domain"/>
    <property type="match status" value="1"/>
</dbReference>
<protein>
    <submittedName>
        <fullName evidence="12">Phosphomannomutase</fullName>
    </submittedName>
</protein>
<dbReference type="Pfam" id="PF02878">
    <property type="entry name" value="PGM_PMM_I"/>
    <property type="match status" value="1"/>
</dbReference>
<comment type="cofactor">
    <cofactor evidence="1">
        <name>Mg(2+)</name>
        <dbReference type="ChEBI" id="CHEBI:18420"/>
    </cofactor>
</comment>
<evidence type="ECO:0000256" key="3">
    <source>
        <dbReference type="ARBA" id="ARBA00022553"/>
    </source>
</evidence>
<dbReference type="Pfam" id="PF02880">
    <property type="entry name" value="PGM_PMM_III"/>
    <property type="match status" value="1"/>
</dbReference>
<keyword evidence="13" id="KW-1185">Reference proteome</keyword>
<name>A0A4R3KSQ2_9SPHI</name>
<dbReference type="RefSeq" id="WP_132128971.1">
    <property type="nucleotide sequence ID" value="NZ_CP042432.1"/>
</dbReference>
<feature type="domain" description="Alpha-D-phosphohexomutase C-terminal" evidence="8">
    <location>
        <begin position="421"/>
        <end position="457"/>
    </location>
</feature>
<reference evidence="12 13" key="1">
    <citation type="submission" date="2019-03" db="EMBL/GenBank/DDBJ databases">
        <title>Genomic Encyclopedia of Type Strains, Phase IV (KMG-IV): sequencing the most valuable type-strain genomes for metagenomic binning, comparative biology and taxonomic classification.</title>
        <authorList>
            <person name="Goeker M."/>
        </authorList>
    </citation>
    <scope>NUCLEOTIDE SEQUENCE [LARGE SCALE GENOMIC DNA]</scope>
    <source>
        <strain evidence="12 13">DSM 21100</strain>
    </source>
</reference>
<dbReference type="GO" id="GO:0000287">
    <property type="term" value="F:magnesium ion binding"/>
    <property type="evidence" value="ECO:0007669"/>
    <property type="project" value="InterPro"/>
</dbReference>
<dbReference type="PRINTS" id="PR00509">
    <property type="entry name" value="PGMPMM"/>
</dbReference>
<dbReference type="Pfam" id="PF02879">
    <property type="entry name" value="PGM_PMM_II"/>
    <property type="match status" value="1"/>
</dbReference>
<dbReference type="SUPFAM" id="SSF55957">
    <property type="entry name" value="Phosphoglucomutase, C-terminal domain"/>
    <property type="match status" value="1"/>
</dbReference>
<dbReference type="GO" id="GO:0006166">
    <property type="term" value="P:purine ribonucleoside salvage"/>
    <property type="evidence" value="ECO:0007669"/>
    <property type="project" value="TreeGrafter"/>
</dbReference>
<evidence type="ECO:0000313" key="12">
    <source>
        <dbReference type="EMBL" id="TCS87893.1"/>
    </source>
</evidence>
<feature type="domain" description="Alpha-D-phosphohexomutase alpha/beta/alpha" evidence="10">
    <location>
        <begin position="163"/>
        <end position="259"/>
    </location>
</feature>
<dbReference type="InterPro" id="IPR016066">
    <property type="entry name" value="A-D-PHexomutase_CS"/>
</dbReference>
<keyword evidence="4 7" id="KW-0479">Metal-binding</keyword>
<evidence type="ECO:0000256" key="1">
    <source>
        <dbReference type="ARBA" id="ARBA00001946"/>
    </source>
</evidence>
<gene>
    <name evidence="12" type="ORF">EDD80_104244</name>
</gene>
<dbReference type="SUPFAM" id="SSF53738">
    <property type="entry name" value="Phosphoglucomutase, first 3 domains"/>
    <property type="match status" value="2"/>
</dbReference>
<feature type="domain" description="Alpha-D-phosphohexomutase alpha/beta/alpha" evidence="9">
    <location>
        <begin position="4"/>
        <end position="135"/>
    </location>
</feature>
<keyword evidence="6" id="KW-0413">Isomerase</keyword>
<dbReference type="PROSITE" id="PS00710">
    <property type="entry name" value="PGM_PMM"/>
    <property type="match status" value="1"/>
</dbReference>
<sequence>MTKIKFGTDGWRAIIADEFTVENVQRVAYATALWLKDNASAPAAVVGNDCRFAGKLFSATVARVFASQGIKVFLAGNEFVSTPMVSLGTVKLETDLGIIITASHNPPSYNGFKIKANYGGPATPDIIDSVESRIPESVSLELNSLEEYQQEGLIEEVDLETLYCDHIQSSFDLEAIRGSGLKLAYDAMYGAGQNVMRRLFPEITFLHAENNPGFDGQAPEPIHKNLSELSEMIKLSGNIDSALATDGDADRIGFYNGKGEFVDSHHIILLLIQYLHKYQGLSGEVVTTFSCTGKIAALCSKYNLPHTITKIGFKYICDLMVNSGKSYLVGGEESGGIAVSGYLPERDGIWIGLTLWEYMAKTGRSLDDLIDDLYAEVGSFAVERYDLHVSEALKQQIIENCRSGKYTAFGKYGVIRTEDMDGYKFHFSDDSWVMIRPSGTEPVLRVYAEAASSDEAFSVLDATKAVLLG</sequence>
<accession>A0A4R3KSQ2</accession>
<dbReference type="PANTHER" id="PTHR45745">
    <property type="entry name" value="PHOSPHOMANNOMUTASE 45A"/>
    <property type="match status" value="1"/>
</dbReference>
<evidence type="ECO:0000259" key="10">
    <source>
        <dbReference type="Pfam" id="PF02879"/>
    </source>
</evidence>
<dbReference type="InterPro" id="IPR016055">
    <property type="entry name" value="A-D-PHexomutase_a/b/a-I/II/III"/>
</dbReference>
<proteinExistence type="inferred from homology"/>
<dbReference type="OrthoDB" id="9806956at2"/>
<dbReference type="EMBL" id="SMAD01000004">
    <property type="protein sequence ID" value="TCS87893.1"/>
    <property type="molecule type" value="Genomic_DNA"/>
</dbReference>
<dbReference type="GO" id="GO:0005975">
    <property type="term" value="P:carbohydrate metabolic process"/>
    <property type="evidence" value="ECO:0007669"/>
    <property type="project" value="InterPro"/>
</dbReference>
<dbReference type="GO" id="GO:0008973">
    <property type="term" value="F:phosphopentomutase activity"/>
    <property type="evidence" value="ECO:0007669"/>
    <property type="project" value="TreeGrafter"/>
</dbReference>